<gene>
    <name evidence="8" type="ORF">GRH90_15310</name>
</gene>
<dbReference type="InterPro" id="IPR024688">
    <property type="entry name" value="Mac_dom"/>
</dbReference>
<keyword evidence="4" id="KW-0012">Acyltransferase</keyword>
<dbReference type="GO" id="GO:0016407">
    <property type="term" value="F:acetyltransferase activity"/>
    <property type="evidence" value="ECO:0007669"/>
    <property type="project" value="InterPro"/>
</dbReference>
<dbReference type="Pfam" id="PF12464">
    <property type="entry name" value="Mac"/>
    <property type="match status" value="1"/>
</dbReference>
<organism evidence="8 9">
    <name type="scientific">Acerihabitans arboris</name>
    <dbReference type="NCBI Taxonomy" id="2691583"/>
    <lineage>
        <taxon>Bacteria</taxon>
        <taxon>Pseudomonadati</taxon>
        <taxon>Pseudomonadota</taxon>
        <taxon>Gammaproteobacteria</taxon>
        <taxon>Enterobacterales</taxon>
        <taxon>Pectobacteriaceae</taxon>
        <taxon>Acerihabitans</taxon>
    </lineage>
</organism>
<comment type="function">
    <text evidence="5">Acetyltransferase implicated in the O-acetylation of Nod factors.</text>
</comment>
<comment type="caution">
    <text evidence="8">The sequence shown here is derived from an EMBL/GenBank/DDBJ whole genome shotgun (WGS) entry which is preliminary data.</text>
</comment>
<keyword evidence="9" id="KW-1185">Reference proteome</keyword>
<dbReference type="InterPro" id="IPR011004">
    <property type="entry name" value="Trimer_LpxA-like_sf"/>
</dbReference>
<dbReference type="InterPro" id="IPR051159">
    <property type="entry name" value="Hexapeptide_acetyltransf"/>
</dbReference>
<dbReference type="InterPro" id="IPR001451">
    <property type="entry name" value="Hexapep"/>
</dbReference>
<comment type="similarity">
    <text evidence="1">Belongs to the transferase hexapeptide repeat family.</text>
</comment>
<evidence type="ECO:0000256" key="2">
    <source>
        <dbReference type="ARBA" id="ARBA00022458"/>
    </source>
</evidence>
<dbReference type="Pfam" id="PF00132">
    <property type="entry name" value="Hexapep"/>
    <property type="match status" value="1"/>
</dbReference>
<evidence type="ECO:0000313" key="8">
    <source>
        <dbReference type="EMBL" id="NDL64112.1"/>
    </source>
</evidence>
<reference evidence="8 9" key="2">
    <citation type="submission" date="2020-02" db="EMBL/GenBank/DDBJ databases">
        <title>The new genus of Enterobacteriales.</title>
        <authorList>
            <person name="Kim I.S."/>
        </authorList>
    </citation>
    <scope>NUCLEOTIDE SEQUENCE [LARGE SCALE GENOMIC DNA]</scope>
    <source>
        <strain evidence="8 9">SAP-6</strain>
    </source>
</reference>
<accession>A0A845SL51</accession>
<evidence type="ECO:0000256" key="1">
    <source>
        <dbReference type="ARBA" id="ARBA00007274"/>
    </source>
</evidence>
<keyword evidence="2" id="KW-0536">Nodulation</keyword>
<dbReference type="Gene3D" id="2.160.10.10">
    <property type="entry name" value="Hexapeptide repeat proteins"/>
    <property type="match status" value="1"/>
</dbReference>
<name>A0A845SL51_9GAMM</name>
<evidence type="ECO:0000256" key="4">
    <source>
        <dbReference type="ARBA" id="ARBA00023315"/>
    </source>
</evidence>
<dbReference type="AlphaFoldDB" id="A0A845SL51"/>
<dbReference type="PANTHER" id="PTHR23416:SF23">
    <property type="entry name" value="ACETYLTRANSFERASE C18B11.09C-RELATED"/>
    <property type="match status" value="1"/>
</dbReference>
<evidence type="ECO:0000256" key="5">
    <source>
        <dbReference type="ARBA" id="ARBA00055587"/>
    </source>
</evidence>
<dbReference type="GO" id="GO:0008374">
    <property type="term" value="F:O-acyltransferase activity"/>
    <property type="evidence" value="ECO:0007669"/>
    <property type="project" value="TreeGrafter"/>
</dbReference>
<protein>
    <recommendedName>
        <fullName evidence="6">Nodulation protein L</fullName>
    </recommendedName>
</protein>
<dbReference type="RefSeq" id="WP_162366824.1">
    <property type="nucleotide sequence ID" value="NZ_WUBS01000010.1"/>
</dbReference>
<dbReference type="CDD" id="cd03357">
    <property type="entry name" value="LbH_MAT_GAT"/>
    <property type="match status" value="1"/>
</dbReference>
<dbReference type="EMBL" id="WUBS01000010">
    <property type="protein sequence ID" value="NDL64112.1"/>
    <property type="molecule type" value="Genomic_DNA"/>
</dbReference>
<dbReference type="Proteomes" id="UP000461443">
    <property type="component" value="Unassembled WGS sequence"/>
</dbReference>
<dbReference type="PANTHER" id="PTHR23416">
    <property type="entry name" value="SIALIC ACID SYNTHASE-RELATED"/>
    <property type="match status" value="1"/>
</dbReference>
<proteinExistence type="inferred from homology"/>
<feature type="domain" description="Maltose/galactoside acetyltransferase" evidence="7">
    <location>
        <begin position="4"/>
        <end position="58"/>
    </location>
</feature>
<dbReference type="SMART" id="SM01266">
    <property type="entry name" value="Mac"/>
    <property type="match status" value="1"/>
</dbReference>
<sequence length="184" mass="20393">MSELDKMRRGERYFINDPELVEIRHAVRDNVDRYNALGHRETARQQALLREIFARVGDDVHIEKNLRIDYGLNTTLGSHVFINFNFVLLDCAPVTIGNHVFIGPEVQLYTAHHPLDPLERGQHIGWAEPVTLGDNVWIAGGCVILPGVAIGDNTTIGAGSVVTRPIPANVVACGNPCRVVRSLR</sequence>
<evidence type="ECO:0000256" key="3">
    <source>
        <dbReference type="ARBA" id="ARBA00022679"/>
    </source>
</evidence>
<keyword evidence="3 8" id="KW-0808">Transferase</keyword>
<evidence type="ECO:0000313" key="9">
    <source>
        <dbReference type="Proteomes" id="UP000461443"/>
    </source>
</evidence>
<dbReference type="SUPFAM" id="SSF51161">
    <property type="entry name" value="Trimeric LpxA-like enzymes"/>
    <property type="match status" value="1"/>
</dbReference>
<dbReference type="FunFam" id="2.160.10.10:FF:000025">
    <property type="entry name" value="Hexapeptide-repeat containing-acetyltransferase"/>
    <property type="match status" value="1"/>
</dbReference>
<evidence type="ECO:0000256" key="6">
    <source>
        <dbReference type="ARBA" id="ARBA00067695"/>
    </source>
</evidence>
<evidence type="ECO:0000259" key="7">
    <source>
        <dbReference type="SMART" id="SM01266"/>
    </source>
</evidence>
<reference evidence="8 9" key="1">
    <citation type="submission" date="2019-12" db="EMBL/GenBank/DDBJ databases">
        <authorList>
            <person name="Lee S.D."/>
        </authorList>
    </citation>
    <scope>NUCLEOTIDE SEQUENCE [LARGE SCALE GENOMIC DNA]</scope>
    <source>
        <strain evidence="8 9">SAP-6</strain>
    </source>
</reference>